<dbReference type="InterPro" id="IPR036179">
    <property type="entry name" value="Ig-like_dom_sf"/>
</dbReference>
<sequence length="178" mass="19604">MQANQKGIIMSTTDLVLQGITRNQAGNYSCVASNVEGDGDSNIVVLKVMYKPICRPDQKKIYGVARHERVDVLCEVDSYPPPDSFKWTFNNSEETTDVSSARYHSGGQHFISTLTYTPVSELDYGTVMCWANNLPGKQVEACVYHIIPAGKPDAPHNCSIMNMTNDSLEVECSDGFDG</sequence>
<accession>A0A653DBA5</accession>
<dbReference type="CDD" id="cd00096">
    <property type="entry name" value="Ig"/>
    <property type="match status" value="1"/>
</dbReference>
<dbReference type="Gene3D" id="2.60.40.10">
    <property type="entry name" value="Immunoglobulins"/>
    <property type="match status" value="2"/>
</dbReference>
<organism evidence="2 3">
    <name type="scientific">Callosobruchus maculatus</name>
    <name type="common">Southern cowpea weevil</name>
    <name type="synonym">Pulse bruchid</name>
    <dbReference type="NCBI Taxonomy" id="64391"/>
    <lineage>
        <taxon>Eukaryota</taxon>
        <taxon>Metazoa</taxon>
        <taxon>Ecdysozoa</taxon>
        <taxon>Arthropoda</taxon>
        <taxon>Hexapoda</taxon>
        <taxon>Insecta</taxon>
        <taxon>Pterygota</taxon>
        <taxon>Neoptera</taxon>
        <taxon>Endopterygota</taxon>
        <taxon>Coleoptera</taxon>
        <taxon>Polyphaga</taxon>
        <taxon>Cucujiformia</taxon>
        <taxon>Chrysomeloidea</taxon>
        <taxon>Chrysomelidae</taxon>
        <taxon>Bruchinae</taxon>
        <taxon>Bruchini</taxon>
        <taxon>Callosobruchus</taxon>
    </lineage>
</organism>
<feature type="non-terminal residue" evidence="2">
    <location>
        <position position="178"/>
    </location>
</feature>
<feature type="domain" description="Ig-like" evidence="1">
    <location>
        <begin position="56"/>
        <end position="140"/>
    </location>
</feature>
<dbReference type="SUPFAM" id="SSF48726">
    <property type="entry name" value="Immunoglobulin"/>
    <property type="match status" value="2"/>
</dbReference>
<keyword evidence="3" id="KW-1185">Reference proteome</keyword>
<gene>
    <name evidence="2" type="ORF">CALMAC_LOCUS15954</name>
</gene>
<dbReference type="Pfam" id="PF13927">
    <property type="entry name" value="Ig_3"/>
    <property type="match status" value="1"/>
</dbReference>
<dbReference type="PANTHER" id="PTHR23278:SF19">
    <property type="entry name" value="OBSCURIN"/>
    <property type="match status" value="1"/>
</dbReference>
<dbReference type="InterPro" id="IPR013783">
    <property type="entry name" value="Ig-like_fold"/>
</dbReference>
<dbReference type="PANTHER" id="PTHR23278">
    <property type="entry name" value="SIDESTEP PROTEIN"/>
    <property type="match status" value="1"/>
</dbReference>
<proteinExistence type="predicted"/>
<name>A0A653DBA5_CALMS</name>
<dbReference type="OrthoDB" id="10006996at2759"/>
<dbReference type="EMBL" id="CAACVG010011064">
    <property type="protein sequence ID" value="VEN57303.1"/>
    <property type="molecule type" value="Genomic_DNA"/>
</dbReference>
<protein>
    <recommendedName>
        <fullName evidence="1">Ig-like domain-containing protein</fullName>
    </recommendedName>
</protein>
<evidence type="ECO:0000313" key="2">
    <source>
        <dbReference type="EMBL" id="VEN57303.1"/>
    </source>
</evidence>
<dbReference type="Proteomes" id="UP000410492">
    <property type="component" value="Unassembled WGS sequence"/>
</dbReference>
<evidence type="ECO:0000313" key="3">
    <source>
        <dbReference type="Proteomes" id="UP000410492"/>
    </source>
</evidence>
<dbReference type="PROSITE" id="PS50835">
    <property type="entry name" value="IG_LIKE"/>
    <property type="match status" value="1"/>
</dbReference>
<evidence type="ECO:0000259" key="1">
    <source>
        <dbReference type="PROSITE" id="PS50835"/>
    </source>
</evidence>
<dbReference type="AlphaFoldDB" id="A0A653DBA5"/>
<reference evidence="2 3" key="1">
    <citation type="submission" date="2019-01" db="EMBL/GenBank/DDBJ databases">
        <authorList>
            <person name="Sayadi A."/>
        </authorList>
    </citation>
    <scope>NUCLEOTIDE SEQUENCE [LARGE SCALE GENOMIC DNA]</scope>
</reference>
<dbReference type="InterPro" id="IPR007110">
    <property type="entry name" value="Ig-like_dom"/>
</dbReference>